<evidence type="ECO:0000313" key="3">
    <source>
        <dbReference type="Proteomes" id="UP001595528"/>
    </source>
</evidence>
<dbReference type="InterPro" id="IPR006597">
    <property type="entry name" value="Sel1-like"/>
</dbReference>
<accession>A0ABV7KUJ2</accession>
<reference evidence="3" key="1">
    <citation type="journal article" date="2019" name="Int. J. Syst. Evol. Microbiol.">
        <title>The Global Catalogue of Microorganisms (GCM) 10K type strain sequencing project: providing services to taxonomists for standard genome sequencing and annotation.</title>
        <authorList>
            <consortium name="The Broad Institute Genomics Platform"/>
            <consortium name="The Broad Institute Genome Sequencing Center for Infectious Disease"/>
            <person name="Wu L."/>
            <person name="Ma J."/>
        </authorList>
    </citation>
    <scope>NUCLEOTIDE SEQUENCE [LARGE SCALE GENOMIC DNA]</scope>
    <source>
        <strain evidence="3">KCTC 42964</strain>
    </source>
</reference>
<dbReference type="Proteomes" id="UP001595528">
    <property type="component" value="Unassembled WGS sequence"/>
</dbReference>
<proteinExistence type="predicted"/>
<dbReference type="PANTHER" id="PTHR45011">
    <property type="entry name" value="DAP3-BINDING CELL DEATH ENHANCER 1"/>
    <property type="match status" value="1"/>
</dbReference>
<protein>
    <submittedName>
        <fullName evidence="2">Tetratricopeptide repeat protein</fullName>
    </submittedName>
</protein>
<feature type="compositionally biased region" description="Low complexity" evidence="1">
    <location>
        <begin position="297"/>
        <end position="310"/>
    </location>
</feature>
<sequence length="310" mass="31950">MARPAGISGRLAGRSSAILHRCLFGALLAFGLQAGAGGALAQDGVERPAGLPPAPLALTPEARAEAFQDSVRLYGRRARAGEIRAQYLFGYLYEFGLGVERDLAVAADWYGKAAAGGSRDAQFRLGMLHLQGQVAAGSPDQAAAYFRQAAEQGLAAAQLNLAIMLEAGQGMAADPAAAARWYRAAALQGNAEAQNNLGLLYITGSGVDRDVAEGVRWLRLAARQGSADGLLNLARLHADGIGVPQDLVMAYALLLRVTEDAAPAETAALAARVREAMAASLSPAETTEAERLSADPGLLTGSATGSTGGR</sequence>
<keyword evidence="3" id="KW-1185">Reference proteome</keyword>
<dbReference type="InterPro" id="IPR011990">
    <property type="entry name" value="TPR-like_helical_dom_sf"/>
</dbReference>
<dbReference type="Pfam" id="PF08238">
    <property type="entry name" value="Sel1"/>
    <property type="match status" value="5"/>
</dbReference>
<evidence type="ECO:0000256" key="1">
    <source>
        <dbReference type="SAM" id="MobiDB-lite"/>
    </source>
</evidence>
<dbReference type="PANTHER" id="PTHR45011:SF1">
    <property type="entry name" value="DAP3-BINDING CELL DEATH ENHANCER 1"/>
    <property type="match status" value="1"/>
</dbReference>
<dbReference type="Gene3D" id="1.25.40.10">
    <property type="entry name" value="Tetratricopeptide repeat domain"/>
    <property type="match status" value="1"/>
</dbReference>
<evidence type="ECO:0000313" key="2">
    <source>
        <dbReference type="EMBL" id="MFC3226028.1"/>
    </source>
</evidence>
<comment type="caution">
    <text evidence="2">The sequence shown here is derived from an EMBL/GenBank/DDBJ whole genome shotgun (WGS) entry which is preliminary data.</text>
</comment>
<name>A0ABV7KUJ2_9PROT</name>
<gene>
    <name evidence="2" type="ORF">ACFOGJ_02235</name>
</gene>
<dbReference type="SMART" id="SM00671">
    <property type="entry name" value="SEL1"/>
    <property type="match status" value="5"/>
</dbReference>
<dbReference type="EMBL" id="JBHRTR010000005">
    <property type="protein sequence ID" value="MFC3226028.1"/>
    <property type="molecule type" value="Genomic_DNA"/>
</dbReference>
<organism evidence="2 3">
    <name type="scientific">Marinibaculum pumilum</name>
    <dbReference type="NCBI Taxonomy" id="1766165"/>
    <lineage>
        <taxon>Bacteria</taxon>
        <taxon>Pseudomonadati</taxon>
        <taxon>Pseudomonadota</taxon>
        <taxon>Alphaproteobacteria</taxon>
        <taxon>Rhodospirillales</taxon>
        <taxon>Rhodospirillaceae</taxon>
        <taxon>Marinibaculum</taxon>
    </lineage>
</organism>
<dbReference type="SUPFAM" id="SSF81901">
    <property type="entry name" value="HCP-like"/>
    <property type="match status" value="1"/>
</dbReference>
<feature type="region of interest" description="Disordered" evidence="1">
    <location>
        <begin position="281"/>
        <end position="310"/>
    </location>
</feature>
<dbReference type="RefSeq" id="WP_379897778.1">
    <property type="nucleotide sequence ID" value="NZ_JBHRTR010000005.1"/>
</dbReference>
<dbReference type="InterPro" id="IPR052748">
    <property type="entry name" value="ISR_Activator"/>
</dbReference>